<proteinExistence type="predicted"/>
<comment type="caution">
    <text evidence="3">The sequence shown here is derived from an EMBL/GenBank/DDBJ whole genome shotgun (WGS) entry which is preliminary data.</text>
</comment>
<keyword evidence="1" id="KW-0472">Membrane</keyword>
<keyword evidence="1" id="KW-1133">Transmembrane helix</keyword>
<reference evidence="3 4" key="1">
    <citation type="submission" date="2016-01" db="EMBL/GenBank/DDBJ databases">
        <title>Investigation of taxonomic status of Bacillus aminovorans.</title>
        <authorList>
            <person name="Verma A."/>
            <person name="Pal Y."/>
            <person name="Krishnamurthi S."/>
        </authorList>
    </citation>
    <scope>NUCLEOTIDE SEQUENCE [LARGE SCALE GENOMIC DNA]</scope>
    <source>
        <strain evidence="3 4">DSM 4337</strain>
    </source>
</reference>
<dbReference type="AlphaFoldDB" id="A0A177KGV2"/>
<dbReference type="Proteomes" id="UP000077271">
    <property type="component" value="Unassembled WGS sequence"/>
</dbReference>
<evidence type="ECO:0000313" key="3">
    <source>
        <dbReference type="EMBL" id="OAH52618.1"/>
    </source>
</evidence>
<dbReference type="InterPro" id="IPR027383">
    <property type="entry name" value="Znf_put"/>
</dbReference>
<evidence type="ECO:0000313" key="4">
    <source>
        <dbReference type="Proteomes" id="UP000077271"/>
    </source>
</evidence>
<evidence type="ECO:0000259" key="2">
    <source>
        <dbReference type="Pfam" id="PF13490"/>
    </source>
</evidence>
<organism evidence="3 4">
    <name type="scientific">Domibacillus aminovorans</name>
    <dbReference type="NCBI Taxonomy" id="29332"/>
    <lineage>
        <taxon>Bacteria</taxon>
        <taxon>Bacillati</taxon>
        <taxon>Bacillota</taxon>
        <taxon>Bacilli</taxon>
        <taxon>Bacillales</taxon>
        <taxon>Bacillaceae</taxon>
        <taxon>Domibacillus</taxon>
    </lineage>
</organism>
<dbReference type="OrthoDB" id="9782842at2"/>
<feature type="domain" description="Putative zinc-finger" evidence="2">
    <location>
        <begin position="6"/>
        <end position="38"/>
    </location>
</feature>
<gene>
    <name evidence="3" type="ORF">AWH48_14570</name>
</gene>
<feature type="transmembrane region" description="Helical" evidence="1">
    <location>
        <begin position="90"/>
        <end position="109"/>
    </location>
</feature>
<keyword evidence="1" id="KW-0812">Transmembrane</keyword>
<dbReference type="Pfam" id="PF13490">
    <property type="entry name" value="zf-HC2"/>
    <property type="match status" value="1"/>
</dbReference>
<protein>
    <submittedName>
        <fullName evidence="3">Anti-sigma factor</fullName>
    </submittedName>
</protein>
<dbReference type="RefSeq" id="WP_018395195.1">
    <property type="nucleotide sequence ID" value="NZ_LQWZ01000038.1"/>
</dbReference>
<evidence type="ECO:0000256" key="1">
    <source>
        <dbReference type="SAM" id="Phobius"/>
    </source>
</evidence>
<accession>A0A177KGV2</accession>
<sequence length="198" mass="22317">MTSCPKQIVHYMHEYLDGEIENDAKEELKFHIETCEDCKRHYLELKKTITLVQSSSHIAAPAGFTARVMALLPRETKKIGVERWLRNHPFFTAAALFLLLMGGGFFSMLEQADNHFAFTKNSELKVENETVIVPAGAVIEEDIVVKNGDIRIEGEVDGNVTVINGERYMAAAGSVTGEIEEIDRVFGRLWFEIKSLLK</sequence>
<dbReference type="EMBL" id="LQWZ01000038">
    <property type="protein sequence ID" value="OAH52618.1"/>
    <property type="molecule type" value="Genomic_DNA"/>
</dbReference>
<name>A0A177KGV2_9BACI</name>